<reference evidence="3 4" key="1">
    <citation type="submission" date="2020-05" db="EMBL/GenBank/DDBJ databases">
        <title>Whole genome shotgun sequence of Streptomyces microflavus NBRC 13062.</title>
        <authorList>
            <person name="Komaki H."/>
            <person name="Tamura T."/>
        </authorList>
    </citation>
    <scope>NUCLEOTIDE SEQUENCE [LARGE SCALE GENOMIC DNA]</scope>
    <source>
        <strain evidence="3 4">NBRC 13062</strain>
    </source>
</reference>
<dbReference type="AlphaFoldDB" id="A0A7J0D1L0"/>
<proteinExistence type="predicted"/>
<feature type="domain" description="DUF6801" evidence="2">
    <location>
        <begin position="67"/>
        <end position="232"/>
    </location>
</feature>
<accession>A0A7J0D1L0</accession>
<evidence type="ECO:0000313" key="3">
    <source>
        <dbReference type="EMBL" id="GFN08588.1"/>
    </source>
</evidence>
<dbReference type="Pfam" id="PF20611">
    <property type="entry name" value="DUF6801"/>
    <property type="match status" value="1"/>
</dbReference>
<dbReference type="InterPro" id="IPR046542">
    <property type="entry name" value="DUF6801"/>
</dbReference>
<comment type="caution">
    <text evidence="3">The sequence shown here is derived from an EMBL/GenBank/DDBJ whole genome shotgun (WGS) entry which is preliminary data.</text>
</comment>
<name>A0A7J0D1L0_STRMI</name>
<evidence type="ECO:0000313" key="4">
    <source>
        <dbReference type="Proteomes" id="UP000498740"/>
    </source>
</evidence>
<feature type="region of interest" description="Disordered" evidence="1">
    <location>
        <begin position="208"/>
        <end position="279"/>
    </location>
</feature>
<dbReference type="EMBL" id="BLWD01000001">
    <property type="protein sequence ID" value="GFN08588.1"/>
    <property type="molecule type" value="Genomic_DNA"/>
</dbReference>
<gene>
    <name evidence="3" type="ORF">Smic_71440</name>
</gene>
<protein>
    <recommendedName>
        <fullName evidence="2">DUF6801 domain-containing protein</fullName>
    </recommendedName>
</protein>
<dbReference type="Proteomes" id="UP000498740">
    <property type="component" value="Unassembled WGS sequence"/>
</dbReference>
<evidence type="ECO:0000259" key="2">
    <source>
        <dbReference type="Pfam" id="PF20611"/>
    </source>
</evidence>
<sequence length="536" mass="55967">MDPISQPSNRWARARRKDTIRMTVDARAAARRPLHLAVGGALVVATALIPSAESVAADQTSEVTIPYTCQFPSGAEKADVTIKAVLPVSAGAGEVIRPADVSVEVGLERSALVRFTALEATTLSAVAELTVRNSVGEHAADASWQQLEAPAVDLPAEDEGQVDSQGVGDGQGAGGVVLTATGDVPTVAFGSPGRATITPAGLGLTLASFTQDGTPTSPPELAVTCEPADDEERPLARITVRDSTGPAAPSPSDPAPGEGASEPPAKPDRPAPGVDPDAHRKIDDLTEARLGALDDEDPGSCPIEIPPEWVMTTAETYAAGYANAVKLDGAAALGPAFMKVVLNKRYINDSCASTVDVTSEVEFEYEGKRQLPPTKATFLSYGFMPTTATMVLEQVGPPAVVQTHTVTNTPTYPEESTVTAQLSMRLYDVKVNGVPLDVGPDCRTERPFEQVLKGYGQSYPPAGYLVAYGGNLTGYAHIPPFKGCGVGEDLDPLFTSAISSVGKKADNYTKMTQAPLCVATNPEGPDCPPKVPKPER</sequence>
<evidence type="ECO:0000256" key="1">
    <source>
        <dbReference type="SAM" id="MobiDB-lite"/>
    </source>
</evidence>
<organism evidence="3 4">
    <name type="scientific">Streptomyces microflavus</name>
    <name type="common">Streptomyces lipmanii</name>
    <dbReference type="NCBI Taxonomy" id="1919"/>
    <lineage>
        <taxon>Bacteria</taxon>
        <taxon>Bacillati</taxon>
        <taxon>Actinomycetota</taxon>
        <taxon>Actinomycetes</taxon>
        <taxon>Kitasatosporales</taxon>
        <taxon>Streptomycetaceae</taxon>
        <taxon>Streptomyces</taxon>
    </lineage>
</organism>